<dbReference type="Pfam" id="PF00176">
    <property type="entry name" value="SNF2-rel_dom"/>
    <property type="match status" value="1"/>
</dbReference>
<gene>
    <name evidence="2" type="ORF">MNBD_GAMMA11-1334</name>
</gene>
<dbReference type="InterPro" id="IPR000330">
    <property type="entry name" value="SNF2_N"/>
</dbReference>
<name>A0A3B0X8Q5_9ZZZZ</name>
<keyword evidence="2" id="KW-0378">Hydrolase</keyword>
<dbReference type="InterPro" id="IPR001650">
    <property type="entry name" value="Helicase_C-like"/>
</dbReference>
<accession>A0A3B0X8Q5</accession>
<dbReference type="AlphaFoldDB" id="A0A3B0X8Q5"/>
<dbReference type="EMBL" id="UOFG01000236">
    <property type="protein sequence ID" value="VAW64675.1"/>
    <property type="molecule type" value="Genomic_DNA"/>
</dbReference>
<keyword evidence="2" id="KW-0547">Nucleotide-binding</keyword>
<proteinExistence type="predicted"/>
<dbReference type="Gene3D" id="3.40.50.10810">
    <property type="entry name" value="Tandem AAA-ATPase domain"/>
    <property type="match status" value="2"/>
</dbReference>
<keyword evidence="2" id="KW-0067">ATP-binding</keyword>
<evidence type="ECO:0000259" key="1">
    <source>
        <dbReference type="SMART" id="SM00487"/>
    </source>
</evidence>
<sequence length="769" mass="86993">MSAVESEVNSEIESLPVNTIALSDFINDFGDGLLDAVQQQNPPLYDGQVDRVRTQVMNNLKRAPFPAQAEAVQALACLLFDSHQPAAILNAEMGTGKTMMAIALAAIMSDEGYRRNIIICPPHLVYKWRREIMETVPNAKVWILNGPDTLAKLIILREAMNEAPHNGLECFIMGRVRMRMGFHWRPAFSVRKKYIRQLSEPDNEQSFHYIRTLEYACCPDCGDAVMTKDEDGNKIPVDPGFFPTNRRYNCHACNKPLWTLMRPNKRKKSRRDMVMDAMCQIPTIGPKTADKLVSFFGEDLLGGMLTDNIYEFINLMDESGDLVFSDKQARRMERAMSNLEFSFGQGGYQPTEFIKRYLPNNYFDLLTVDEGHEYKNDSAQGQAMGVLANKIRRTLLLTGTLMGGYATDLFYLLFRIMPNIMIEDGFEYNSRGSLGSATLAFMREHGVLIDVYSEKENDSYRTAKGKRITQHTKKGVGFGPKGIARYVLPFTVFLKLKDIGGDVLPAYNENFIEIPMSHDQAKKYSSMKTILERELKEALRKGDSSLLGVVMAVLLAWPDCCFREESVKHPRTRDLLFYSEAVIKNDEMMPKDEALLKICKENKAKGRKILVYSVYTGKRDTTARLKGLLQQHNLKVAVLRASVNTCKREDWIFEQVDRGLDVLICNPELVKTGLDLLDFPTIVFMQTGYNVYTLQQAARRSWRIGQQLDVDVYYLGYEQTAQIACLELMAKKIAVSQSTSGDMPDSGLDCLNQDGDSIEVALAKQLIVA</sequence>
<dbReference type="GO" id="GO:0004386">
    <property type="term" value="F:helicase activity"/>
    <property type="evidence" value="ECO:0007669"/>
    <property type="project" value="UniProtKB-KW"/>
</dbReference>
<dbReference type="InterPro" id="IPR014001">
    <property type="entry name" value="Helicase_ATP-bd"/>
</dbReference>
<reference evidence="2" key="1">
    <citation type="submission" date="2018-06" db="EMBL/GenBank/DDBJ databases">
        <authorList>
            <person name="Zhirakovskaya E."/>
        </authorList>
    </citation>
    <scope>NUCLEOTIDE SEQUENCE</scope>
</reference>
<dbReference type="InterPro" id="IPR038718">
    <property type="entry name" value="SNF2-like_sf"/>
</dbReference>
<dbReference type="PANTHER" id="PTHR10799">
    <property type="entry name" value="SNF2/RAD54 HELICASE FAMILY"/>
    <property type="match status" value="1"/>
</dbReference>
<dbReference type="Pfam" id="PF00271">
    <property type="entry name" value="Helicase_C"/>
    <property type="match status" value="1"/>
</dbReference>
<protein>
    <submittedName>
        <fullName evidence="2">Superfamily II DNA/RNA helicases, SNF2 family</fullName>
    </submittedName>
</protein>
<dbReference type="SUPFAM" id="SSF52540">
    <property type="entry name" value="P-loop containing nucleoside triphosphate hydrolases"/>
    <property type="match status" value="2"/>
</dbReference>
<dbReference type="InterPro" id="IPR027417">
    <property type="entry name" value="P-loop_NTPase"/>
</dbReference>
<keyword evidence="2" id="KW-0347">Helicase</keyword>
<evidence type="ECO:0000313" key="2">
    <source>
        <dbReference type="EMBL" id="VAW64675.1"/>
    </source>
</evidence>
<organism evidence="2">
    <name type="scientific">hydrothermal vent metagenome</name>
    <dbReference type="NCBI Taxonomy" id="652676"/>
    <lineage>
        <taxon>unclassified sequences</taxon>
        <taxon>metagenomes</taxon>
        <taxon>ecological metagenomes</taxon>
    </lineage>
</organism>
<dbReference type="Gene3D" id="3.40.50.300">
    <property type="entry name" value="P-loop containing nucleotide triphosphate hydrolases"/>
    <property type="match status" value="1"/>
</dbReference>
<dbReference type="GO" id="GO:0005524">
    <property type="term" value="F:ATP binding"/>
    <property type="evidence" value="ECO:0007669"/>
    <property type="project" value="InterPro"/>
</dbReference>
<dbReference type="SMART" id="SM00487">
    <property type="entry name" value="DEXDc"/>
    <property type="match status" value="1"/>
</dbReference>
<feature type="domain" description="Helicase ATP-binding" evidence="1">
    <location>
        <begin position="60"/>
        <end position="429"/>
    </location>
</feature>